<dbReference type="Gene3D" id="1.25.40.20">
    <property type="entry name" value="Ankyrin repeat-containing domain"/>
    <property type="match status" value="1"/>
</dbReference>
<dbReference type="Pfam" id="PF12796">
    <property type="entry name" value="Ank_2"/>
    <property type="match status" value="1"/>
</dbReference>
<sequence>MVAAIQGSRACVALLLSFGAEPNVIDFTLRTAALHRAALSGSAECVECLLKHRKYNPLTENLRCDRAVDVAATSKMGGAFESWHAAPPVWSW</sequence>
<dbReference type="SUPFAM" id="SSF48403">
    <property type="entry name" value="Ankyrin repeat"/>
    <property type="match status" value="1"/>
</dbReference>
<dbReference type="AlphaFoldDB" id="A0A254TD87"/>
<dbReference type="InterPro" id="IPR036770">
    <property type="entry name" value="Ankyrin_rpt-contain_sf"/>
</dbReference>
<comment type="caution">
    <text evidence="1">The sequence shown here is derived from an EMBL/GenBank/DDBJ whole genome shotgun (WGS) entry which is preliminary data.</text>
</comment>
<protein>
    <submittedName>
        <fullName evidence="1">Uncharacterized protein</fullName>
    </submittedName>
</protein>
<evidence type="ECO:0000313" key="1">
    <source>
        <dbReference type="EMBL" id="OWW20127.1"/>
    </source>
</evidence>
<keyword evidence="2" id="KW-1185">Reference proteome</keyword>
<gene>
    <name evidence="1" type="ORF">AYR66_12110</name>
</gene>
<proteinExistence type="predicted"/>
<evidence type="ECO:0000313" key="2">
    <source>
        <dbReference type="Proteomes" id="UP000197535"/>
    </source>
</evidence>
<organism evidence="1 2">
    <name type="scientific">Noviherbaspirillum denitrificans</name>
    <dbReference type="NCBI Taxonomy" id="1968433"/>
    <lineage>
        <taxon>Bacteria</taxon>
        <taxon>Pseudomonadati</taxon>
        <taxon>Pseudomonadota</taxon>
        <taxon>Betaproteobacteria</taxon>
        <taxon>Burkholderiales</taxon>
        <taxon>Oxalobacteraceae</taxon>
        <taxon>Noviherbaspirillum</taxon>
    </lineage>
</organism>
<name>A0A254TD87_9BURK</name>
<dbReference type="Proteomes" id="UP000197535">
    <property type="component" value="Unassembled WGS sequence"/>
</dbReference>
<accession>A0A254TD87</accession>
<dbReference type="EMBL" id="LSTO01000001">
    <property type="protein sequence ID" value="OWW20127.1"/>
    <property type="molecule type" value="Genomic_DNA"/>
</dbReference>
<reference evidence="1 2" key="1">
    <citation type="submission" date="2016-02" db="EMBL/GenBank/DDBJ databases">
        <authorList>
            <person name="Wen L."/>
            <person name="He K."/>
            <person name="Yang H."/>
        </authorList>
    </citation>
    <scope>NUCLEOTIDE SEQUENCE [LARGE SCALE GENOMIC DNA]</scope>
    <source>
        <strain evidence="1 2">TSA40</strain>
    </source>
</reference>
<dbReference type="InterPro" id="IPR002110">
    <property type="entry name" value="Ankyrin_rpt"/>
</dbReference>